<accession>A0A166J733</accession>
<reference evidence="1" key="1">
    <citation type="journal article" date="2016" name="Mol. Biol. Evol.">
        <title>Comparative Genomics of Early-Diverging Mushroom-Forming Fungi Provides Insights into the Origins of Lignocellulose Decay Capabilities.</title>
        <authorList>
            <person name="Nagy L.G."/>
            <person name="Riley R."/>
            <person name="Tritt A."/>
            <person name="Adam C."/>
            <person name="Daum C."/>
            <person name="Floudas D."/>
            <person name="Sun H."/>
            <person name="Yadav J.S."/>
            <person name="Pangilinan J."/>
            <person name="Larsson K.H."/>
            <person name="Matsuura K."/>
            <person name="Barry K."/>
            <person name="Labutti K."/>
            <person name="Kuo R."/>
            <person name="Ohm R.A."/>
            <person name="Bhattacharya S.S."/>
            <person name="Shirouzu T."/>
            <person name="Yoshinaga Y."/>
            <person name="Martin F.M."/>
            <person name="Grigoriev I.V."/>
            <person name="Hibbett D.S."/>
        </authorList>
    </citation>
    <scope>NUCLEOTIDE SEQUENCE [LARGE SCALE GENOMIC DNA]</scope>
    <source>
        <strain evidence="1">CBS 109695</strain>
    </source>
</reference>
<dbReference type="AlphaFoldDB" id="A0A166J733"/>
<sequence>MALSTTVFNALIKTHHITSRKKVSHLKKHAHKHVSYVLLRSGGAPGLMYVEGSEDGVREWVAAVQGLRYKDYHLLRKPAPLEDSHDHGAAAGQNLEMASDEEFEEAESVARFASRIEKRGVLQWWRSAMGYRHGN</sequence>
<name>A0A166J733_9AGAM</name>
<gene>
    <name evidence="1" type="ORF">FIBSPDRAFT_861564</name>
</gene>
<protein>
    <submittedName>
        <fullName evidence="1">Uncharacterized protein</fullName>
    </submittedName>
</protein>
<dbReference type="STRING" id="436010.A0A166J733"/>
<organism evidence="1">
    <name type="scientific">Athelia psychrophila</name>
    <dbReference type="NCBI Taxonomy" id="1759441"/>
    <lineage>
        <taxon>Eukaryota</taxon>
        <taxon>Fungi</taxon>
        <taxon>Dikarya</taxon>
        <taxon>Basidiomycota</taxon>
        <taxon>Agaricomycotina</taxon>
        <taxon>Agaricomycetes</taxon>
        <taxon>Agaricomycetidae</taxon>
        <taxon>Atheliales</taxon>
        <taxon>Atheliaceae</taxon>
        <taxon>Athelia</taxon>
    </lineage>
</organism>
<dbReference type="EMBL" id="KV417554">
    <property type="protein sequence ID" value="KZP20561.1"/>
    <property type="molecule type" value="Genomic_DNA"/>
</dbReference>
<proteinExistence type="predicted"/>
<evidence type="ECO:0000313" key="1">
    <source>
        <dbReference type="EMBL" id="KZP20561.1"/>
    </source>
</evidence>
<dbReference type="OrthoDB" id="432412at2759"/>